<evidence type="ECO:0000313" key="1">
    <source>
        <dbReference type="EMBL" id="KAF2892084.1"/>
    </source>
</evidence>
<accession>A0A8K0CT61</accession>
<dbReference type="AlphaFoldDB" id="A0A8K0CT61"/>
<dbReference type="Proteomes" id="UP000801492">
    <property type="component" value="Unassembled WGS sequence"/>
</dbReference>
<proteinExistence type="predicted"/>
<name>A0A8K0CT61_IGNLU</name>
<comment type="caution">
    <text evidence="1">The sequence shown here is derived from an EMBL/GenBank/DDBJ whole genome shotgun (WGS) entry which is preliminary data.</text>
</comment>
<dbReference type="OrthoDB" id="6738595at2759"/>
<feature type="non-terminal residue" evidence="1">
    <location>
        <position position="1"/>
    </location>
</feature>
<gene>
    <name evidence="1" type="ORF">ILUMI_14089</name>
</gene>
<keyword evidence="2" id="KW-1185">Reference proteome</keyword>
<organism evidence="1 2">
    <name type="scientific">Ignelater luminosus</name>
    <name type="common">Cucubano</name>
    <name type="synonym">Pyrophorus luminosus</name>
    <dbReference type="NCBI Taxonomy" id="2038154"/>
    <lineage>
        <taxon>Eukaryota</taxon>
        <taxon>Metazoa</taxon>
        <taxon>Ecdysozoa</taxon>
        <taxon>Arthropoda</taxon>
        <taxon>Hexapoda</taxon>
        <taxon>Insecta</taxon>
        <taxon>Pterygota</taxon>
        <taxon>Neoptera</taxon>
        <taxon>Endopterygota</taxon>
        <taxon>Coleoptera</taxon>
        <taxon>Polyphaga</taxon>
        <taxon>Elateriformia</taxon>
        <taxon>Elateroidea</taxon>
        <taxon>Elateridae</taxon>
        <taxon>Agrypninae</taxon>
        <taxon>Pyrophorini</taxon>
        <taxon>Ignelater</taxon>
    </lineage>
</organism>
<protein>
    <submittedName>
        <fullName evidence="1">Uncharacterized protein</fullName>
    </submittedName>
</protein>
<evidence type="ECO:0000313" key="2">
    <source>
        <dbReference type="Proteomes" id="UP000801492"/>
    </source>
</evidence>
<reference evidence="1" key="1">
    <citation type="submission" date="2019-08" db="EMBL/GenBank/DDBJ databases">
        <title>The genome of the North American firefly Photinus pyralis.</title>
        <authorList>
            <consortium name="Photinus pyralis genome working group"/>
            <person name="Fallon T.R."/>
            <person name="Sander Lower S.E."/>
            <person name="Weng J.-K."/>
        </authorList>
    </citation>
    <scope>NUCLEOTIDE SEQUENCE</scope>
    <source>
        <strain evidence="1">TRF0915ILg1</strain>
        <tissue evidence="1">Whole body</tissue>
    </source>
</reference>
<dbReference type="EMBL" id="VTPC01013904">
    <property type="protein sequence ID" value="KAF2892084.1"/>
    <property type="molecule type" value="Genomic_DNA"/>
</dbReference>
<sequence length="97" mass="11064">HNFLSIAHKCLITGHTQNEGDSMHSCIEREKNGVLRSGPKYLPCQWIPVIRLAKKNGKPFIVQELDTSDVYDLKQLSEDLGNNLVETLQKRRSYGIK</sequence>